<dbReference type="InParanoid" id="A0A2R5GS87"/>
<reference evidence="2 3" key="1">
    <citation type="submission" date="2017-12" db="EMBL/GenBank/DDBJ databases">
        <title>Sequencing, de novo assembly and annotation of complete genome of a new Thraustochytrid species, strain FCC1311.</title>
        <authorList>
            <person name="Sedici K."/>
            <person name="Godart F."/>
            <person name="Aiese Cigliano R."/>
            <person name="Sanseverino W."/>
            <person name="Barakat M."/>
            <person name="Ortet P."/>
            <person name="Marechal E."/>
            <person name="Cagnac O."/>
            <person name="Amato A."/>
        </authorList>
    </citation>
    <scope>NUCLEOTIDE SEQUENCE [LARGE SCALE GENOMIC DNA]</scope>
</reference>
<accession>A0A2R5GS87</accession>
<dbReference type="SUPFAM" id="SSF47473">
    <property type="entry name" value="EF-hand"/>
    <property type="match status" value="1"/>
</dbReference>
<dbReference type="InterPro" id="IPR018247">
    <property type="entry name" value="EF_Hand_1_Ca_BS"/>
</dbReference>
<dbReference type="SUPFAM" id="SSF51569">
    <property type="entry name" value="Aldolase"/>
    <property type="match status" value="1"/>
</dbReference>
<keyword evidence="1" id="KW-0106">Calcium</keyword>
<gene>
    <name evidence="2" type="ORF">FCC1311_093932</name>
</gene>
<dbReference type="Proteomes" id="UP000241890">
    <property type="component" value="Unassembled WGS sequence"/>
</dbReference>
<dbReference type="InterPro" id="IPR011992">
    <property type="entry name" value="EF-hand-dom_pair"/>
</dbReference>
<protein>
    <submittedName>
        <fullName evidence="2">Uncharacterized protein</fullName>
    </submittedName>
</protein>
<dbReference type="EMBL" id="BEYU01000145">
    <property type="protein sequence ID" value="GBG33169.1"/>
    <property type="molecule type" value="Genomic_DNA"/>
</dbReference>
<proteinExistence type="predicted"/>
<evidence type="ECO:0000256" key="1">
    <source>
        <dbReference type="ARBA" id="ARBA00022837"/>
    </source>
</evidence>
<dbReference type="AlphaFoldDB" id="A0A2R5GS87"/>
<dbReference type="InterPro" id="IPR013785">
    <property type="entry name" value="Aldolase_TIM"/>
</dbReference>
<dbReference type="Gene3D" id="3.20.20.70">
    <property type="entry name" value="Aldolase class I"/>
    <property type="match status" value="1"/>
</dbReference>
<keyword evidence="3" id="KW-1185">Reference proteome</keyword>
<evidence type="ECO:0000313" key="3">
    <source>
        <dbReference type="Proteomes" id="UP000241890"/>
    </source>
</evidence>
<sequence length="618" mass="69541">MGSGLTKPAGEAGALARLQEIRSENLQSGDIDNDQNKDAETLRAELCEIKTALCKVNLEDLIKEARLADAKAKLERLRTIDPFVLDNSMRETTVAQVKGHSLQDKLEILKHVRKTGLEHIIVGALGRLKRVDNELLEYFQDQNEDRSKFYLFTELFEKVDPDTRLPNATLPASLQIAKDCGIPNVIVEIDLSHPDIDWNAALPRESDPPYFALLADRVAWIRAHLCADARIFFNFRDWLVTWHNHPTRVERVASFFANAAPEERIMGFCVEDPSGAFLPFQYADPVQRLREAMDQHDWADGHILVHIHKNYGLAEASALEVLALGATGVWCGIPDEGAAVGHACSCVLLTNLARLGNTRVLERYNFPALREAAIEITRLITDEPPHPRTEVYGARALDVIFEGINTANDPLAKNFDVNTLFQVPVQTRISTMATAPMMADRLAEVFGPEARQTASVAVCEQMVETLHDDLRQGREEEYQSTVGIFSLFERSGGVPTEAMISVIDHDASLDKHPVLVALRAYFDVWDYKDHAKDDCISFDNFYDAFMARFLTCYSCEKARKLFAAADLSHDGAIQWREIALRAKWALTEYPKLVTNVQDLIGVIMERYFLPEMLRTCQT</sequence>
<evidence type="ECO:0000313" key="2">
    <source>
        <dbReference type="EMBL" id="GBG33169.1"/>
    </source>
</evidence>
<name>A0A2R5GS87_9STRA</name>
<dbReference type="OrthoDB" id="5952569at2759"/>
<comment type="caution">
    <text evidence="2">The sequence shown here is derived from an EMBL/GenBank/DDBJ whole genome shotgun (WGS) entry which is preliminary data.</text>
</comment>
<dbReference type="PROSITE" id="PS00018">
    <property type="entry name" value="EF_HAND_1"/>
    <property type="match status" value="1"/>
</dbReference>
<organism evidence="2 3">
    <name type="scientific">Hondaea fermentalgiana</name>
    <dbReference type="NCBI Taxonomy" id="2315210"/>
    <lineage>
        <taxon>Eukaryota</taxon>
        <taxon>Sar</taxon>
        <taxon>Stramenopiles</taxon>
        <taxon>Bigyra</taxon>
        <taxon>Labyrinthulomycetes</taxon>
        <taxon>Thraustochytrida</taxon>
        <taxon>Thraustochytriidae</taxon>
        <taxon>Hondaea</taxon>
    </lineage>
</organism>